<feature type="domain" description="FAD dependent oxidoreductase central" evidence="3">
    <location>
        <begin position="369"/>
        <end position="420"/>
    </location>
</feature>
<dbReference type="PANTHER" id="PTHR13847">
    <property type="entry name" value="SARCOSINE DEHYDROGENASE-RELATED"/>
    <property type="match status" value="1"/>
</dbReference>
<accession>A0A7S1AFL5</accession>
<dbReference type="EMBL" id="HBFQ01037150">
    <property type="protein sequence ID" value="CAD8851861.1"/>
    <property type="molecule type" value="Transcribed_RNA"/>
</dbReference>
<protein>
    <recommendedName>
        <fullName evidence="5">Dimethylglycine dehydrogenase</fullName>
    </recommendedName>
</protein>
<proteinExistence type="predicted"/>
<dbReference type="SUPFAM" id="SSF54373">
    <property type="entry name" value="FAD-linked reductases, C-terminal domain"/>
    <property type="match status" value="1"/>
</dbReference>
<feature type="domain" description="FAD dependent oxidoreductase" evidence="1">
    <location>
        <begin position="5"/>
        <end position="364"/>
    </location>
</feature>
<dbReference type="Pfam" id="PF01266">
    <property type="entry name" value="DAO"/>
    <property type="match status" value="1"/>
</dbReference>
<dbReference type="Gene3D" id="3.50.50.60">
    <property type="entry name" value="FAD/NAD(P)-binding domain"/>
    <property type="match status" value="1"/>
</dbReference>
<dbReference type="InterPro" id="IPR006222">
    <property type="entry name" value="GCVT_N"/>
</dbReference>
<dbReference type="AlphaFoldDB" id="A0A7S1AFL5"/>
<sequence length="832" mass="91500">MASKAVVIGGGIAGTSIARTLARRGVQVTVVERANQLCAGATWHAAGLVTRFGGSPKMKKLHVQSMSMLNQLHDEHDIGLHLTGSIRLVPKGDRDRALEARHHYEMAKLYDDPDLPTSLLSPDEIRALHPLIDTSEIEFGLYTPKDGDIDPTLLTNCVAKLARSHGAEFRFNTEVTSVRRAESGEYVLSCKGGEDLSANIVVNAAGLWSQRFSQQLGLSHPAMVLEHHYAITESIAELGALDRVPVLRDLKGSSYIRQERTGLLIGPYEADCAVRREWKAGPPGEWAWDLFPENLDRLEESIFSAMELIPALQHVGFKSVVNGPTIWTGDSLPRCGRTLLPGYFDFNTLSYGIAHSLPLAEYLSHIILDGEQPFDMAAECDPLRYGTWTTDDFTHDKICETYAANNKPYFPFENRQAGREHLPSYGSALVEAFRKRGAVTGFTNAGVEVPMVFAPELAESHSLAEDLKRFQAHAWESAVEAEAEHVRARVGLGYSSYSKLRVESGSSLAATLFLEKVLTNKIPKVTGNCRLTYAPTPRGRVVAEFTVTRTSADHEYYCIGSRDYAWHDFAWLEQQRRALPVEEQRFISITNVTDDFEILHIAGPDSLAYMSAVVPAIANVGFLKMKALDICGVPNVNTFRVSYTGELGFELHVQAGRAAELWEALWAHAATSAHGVKPFGSLAVNSLRIEKGFKGKADLDYALWTEAGIKPFVDKDPARMFLGRDADVTPQRESAIFFVEATPEFKWSVPSDCPVFSARGALVGFTTSSSYGTESRKTVALGYIIFNDQGQPLVKPGEQGLTVECFGNHFPVELLEAPPASVRGPAPKKKST</sequence>
<dbReference type="InterPro" id="IPR027266">
    <property type="entry name" value="TrmE/GcvT-like"/>
</dbReference>
<dbReference type="Gene3D" id="3.30.9.10">
    <property type="entry name" value="D-Amino Acid Oxidase, subunit A, domain 2"/>
    <property type="match status" value="1"/>
</dbReference>
<name>A0A7S1AFL5_NOCSC</name>
<dbReference type="InterPro" id="IPR036188">
    <property type="entry name" value="FAD/NAD-bd_sf"/>
</dbReference>
<feature type="domain" description="GCVT N-terminal" evidence="2">
    <location>
        <begin position="431"/>
        <end position="701"/>
    </location>
</feature>
<evidence type="ECO:0000313" key="4">
    <source>
        <dbReference type="EMBL" id="CAD8851861.1"/>
    </source>
</evidence>
<reference evidence="4" key="1">
    <citation type="submission" date="2021-01" db="EMBL/GenBank/DDBJ databases">
        <authorList>
            <person name="Corre E."/>
            <person name="Pelletier E."/>
            <person name="Niang G."/>
            <person name="Scheremetjew M."/>
            <person name="Finn R."/>
            <person name="Kale V."/>
            <person name="Holt S."/>
            <person name="Cochrane G."/>
            <person name="Meng A."/>
            <person name="Brown T."/>
            <person name="Cohen L."/>
        </authorList>
    </citation>
    <scope>NUCLEOTIDE SEQUENCE</scope>
</reference>
<dbReference type="Pfam" id="PF01571">
    <property type="entry name" value="GCV_T"/>
    <property type="match status" value="1"/>
</dbReference>
<evidence type="ECO:0000259" key="2">
    <source>
        <dbReference type="Pfam" id="PF01571"/>
    </source>
</evidence>
<dbReference type="InterPro" id="IPR006076">
    <property type="entry name" value="FAD-dep_OxRdtase"/>
</dbReference>
<dbReference type="PANTHER" id="PTHR13847:SF187">
    <property type="entry name" value="DIMETHYLGLYCINE DEHYDROGENASE, MITOCHONDRIAL"/>
    <property type="match status" value="1"/>
</dbReference>
<dbReference type="GO" id="GO:0047865">
    <property type="term" value="F:dimethylglycine dehydrogenase activity"/>
    <property type="evidence" value="ECO:0007669"/>
    <property type="project" value="TreeGrafter"/>
</dbReference>
<organism evidence="4">
    <name type="scientific">Noctiluca scintillans</name>
    <name type="common">Sea sparkle</name>
    <name type="synonym">Red tide dinoflagellate</name>
    <dbReference type="NCBI Taxonomy" id="2966"/>
    <lineage>
        <taxon>Eukaryota</taxon>
        <taxon>Sar</taxon>
        <taxon>Alveolata</taxon>
        <taxon>Dinophyceae</taxon>
        <taxon>Noctilucales</taxon>
        <taxon>Noctilucaceae</taxon>
        <taxon>Noctiluca</taxon>
    </lineage>
</organism>
<gene>
    <name evidence="4" type="ORF">NSCI0253_LOCUS26211</name>
</gene>
<dbReference type="Gene3D" id="3.30.1360.120">
    <property type="entry name" value="Probable tRNA modification gtpase trme, domain 1"/>
    <property type="match status" value="1"/>
</dbReference>
<dbReference type="InterPro" id="IPR032503">
    <property type="entry name" value="FAO_M"/>
</dbReference>
<evidence type="ECO:0000259" key="3">
    <source>
        <dbReference type="Pfam" id="PF16350"/>
    </source>
</evidence>
<evidence type="ECO:0008006" key="5">
    <source>
        <dbReference type="Google" id="ProtNLM"/>
    </source>
</evidence>
<dbReference type="SUPFAM" id="SSF103025">
    <property type="entry name" value="Folate-binding domain"/>
    <property type="match status" value="1"/>
</dbReference>
<dbReference type="SUPFAM" id="SSF51905">
    <property type="entry name" value="FAD/NAD(P)-binding domain"/>
    <property type="match status" value="1"/>
</dbReference>
<evidence type="ECO:0000259" key="1">
    <source>
        <dbReference type="Pfam" id="PF01266"/>
    </source>
</evidence>
<dbReference type="GO" id="GO:0005759">
    <property type="term" value="C:mitochondrial matrix"/>
    <property type="evidence" value="ECO:0007669"/>
    <property type="project" value="TreeGrafter"/>
</dbReference>
<dbReference type="Pfam" id="PF16350">
    <property type="entry name" value="FAO_M"/>
    <property type="match status" value="1"/>
</dbReference>